<dbReference type="EMBL" id="CP036317">
    <property type="protein sequence ID" value="QDV17892.1"/>
    <property type="molecule type" value="Genomic_DNA"/>
</dbReference>
<dbReference type="InterPro" id="IPR052714">
    <property type="entry name" value="MFS_Exporter"/>
</dbReference>
<dbReference type="Proteomes" id="UP000320839">
    <property type="component" value="Chromosome"/>
</dbReference>
<evidence type="ECO:0000256" key="3">
    <source>
        <dbReference type="ARBA" id="ARBA00023136"/>
    </source>
</evidence>
<dbReference type="Pfam" id="PF07690">
    <property type="entry name" value="MFS_1"/>
    <property type="match status" value="1"/>
</dbReference>
<feature type="transmembrane region" description="Helical" evidence="4">
    <location>
        <begin position="107"/>
        <end position="131"/>
    </location>
</feature>
<evidence type="ECO:0000256" key="1">
    <source>
        <dbReference type="ARBA" id="ARBA00022692"/>
    </source>
</evidence>
<feature type="transmembrane region" description="Helical" evidence="4">
    <location>
        <begin position="308"/>
        <end position="330"/>
    </location>
</feature>
<name>A0A517Q305_9PLAN</name>
<feature type="transmembrane region" description="Helical" evidence="4">
    <location>
        <begin position="371"/>
        <end position="390"/>
    </location>
</feature>
<evidence type="ECO:0000256" key="2">
    <source>
        <dbReference type="ARBA" id="ARBA00022989"/>
    </source>
</evidence>
<feature type="transmembrane region" description="Helical" evidence="4">
    <location>
        <begin position="21"/>
        <end position="41"/>
    </location>
</feature>
<evidence type="ECO:0000313" key="9">
    <source>
        <dbReference type="Proteomes" id="UP000320839"/>
    </source>
</evidence>
<dbReference type="PANTHER" id="PTHR23531">
    <property type="entry name" value="QUINOLENE RESISTANCE PROTEIN NORA"/>
    <property type="match status" value="1"/>
</dbReference>
<reference evidence="6 8" key="1">
    <citation type="submission" date="2019-03" db="EMBL/GenBank/DDBJ databases">
        <title>Deep-cultivation of Planctomycetes and their phenomic and genomic characterization uncovers novel biology.</title>
        <authorList>
            <person name="Wiegand S."/>
            <person name="Jogler M."/>
            <person name="Boedeker C."/>
            <person name="Pinto D."/>
            <person name="Vollmers J."/>
            <person name="Rivas-Marin E."/>
            <person name="Kohn T."/>
            <person name="Peeters S.H."/>
            <person name="Heuer A."/>
            <person name="Rast P."/>
            <person name="Oberbeckmann S."/>
            <person name="Bunk B."/>
            <person name="Jeske O."/>
            <person name="Meyerdierks A."/>
            <person name="Storesund J.E."/>
            <person name="Kallscheuer N."/>
            <person name="Luecker S."/>
            <person name="Lage O.M."/>
            <person name="Pohl T."/>
            <person name="Merkel B.J."/>
            <person name="Hornburger P."/>
            <person name="Mueller R.-W."/>
            <person name="Bruemmer F."/>
            <person name="Labrenz M."/>
            <person name="Spormann A.M."/>
            <person name="Op den Camp H."/>
            <person name="Overmann J."/>
            <person name="Amann R."/>
            <person name="Jetten M.S.M."/>
            <person name="Mascher T."/>
            <person name="Medema M.H."/>
            <person name="Devos D.P."/>
            <person name="Kaster A.-K."/>
            <person name="Ovreas L."/>
            <person name="Rohde M."/>
            <person name="Galperin M.Y."/>
            <person name="Jogler C."/>
        </authorList>
    </citation>
    <scope>NUCLEOTIDE SEQUENCE [LARGE SCALE GENOMIC DNA]</scope>
    <source>
        <strain evidence="6 8">Enr10</strain>
        <strain evidence="7 9">Pan153</strain>
    </source>
</reference>
<dbReference type="Proteomes" id="UP000315647">
    <property type="component" value="Chromosome"/>
</dbReference>
<evidence type="ECO:0000256" key="4">
    <source>
        <dbReference type="SAM" id="Phobius"/>
    </source>
</evidence>
<keyword evidence="2 4" id="KW-1133">Transmembrane helix</keyword>
<feature type="transmembrane region" description="Helical" evidence="4">
    <location>
        <begin position="219"/>
        <end position="242"/>
    </location>
</feature>
<evidence type="ECO:0000259" key="5">
    <source>
        <dbReference type="PROSITE" id="PS50850"/>
    </source>
</evidence>
<dbReference type="InterPro" id="IPR036259">
    <property type="entry name" value="MFS_trans_sf"/>
</dbReference>
<dbReference type="Gene3D" id="1.20.1250.20">
    <property type="entry name" value="MFS general substrate transporter like domains"/>
    <property type="match status" value="1"/>
</dbReference>
<dbReference type="GO" id="GO:0022857">
    <property type="term" value="F:transmembrane transporter activity"/>
    <property type="evidence" value="ECO:0007669"/>
    <property type="project" value="InterPro"/>
</dbReference>
<evidence type="ECO:0000313" key="8">
    <source>
        <dbReference type="Proteomes" id="UP000315647"/>
    </source>
</evidence>
<evidence type="ECO:0000313" key="6">
    <source>
        <dbReference type="EMBL" id="QDT26006.1"/>
    </source>
</evidence>
<keyword evidence="8" id="KW-1185">Reference proteome</keyword>
<dbReference type="SUPFAM" id="SSF103473">
    <property type="entry name" value="MFS general substrate transporter"/>
    <property type="match status" value="1"/>
</dbReference>
<dbReference type="EMBL" id="CP037421">
    <property type="protein sequence ID" value="QDT26006.1"/>
    <property type="molecule type" value="Genomic_DNA"/>
</dbReference>
<gene>
    <name evidence="6" type="ORF">Enr10x_13040</name>
    <name evidence="7" type="ORF">Pan153_25480</name>
</gene>
<feature type="transmembrane region" description="Helical" evidence="4">
    <location>
        <begin position="342"/>
        <end position="365"/>
    </location>
</feature>
<organism evidence="6 8">
    <name type="scientific">Gimesia panareensis</name>
    <dbReference type="NCBI Taxonomy" id="2527978"/>
    <lineage>
        <taxon>Bacteria</taxon>
        <taxon>Pseudomonadati</taxon>
        <taxon>Planctomycetota</taxon>
        <taxon>Planctomycetia</taxon>
        <taxon>Planctomycetales</taxon>
        <taxon>Planctomycetaceae</taxon>
        <taxon>Gimesia</taxon>
    </lineage>
</organism>
<accession>A0A517Q305</accession>
<accession>A0A518FNF6</accession>
<feature type="transmembrane region" description="Helical" evidence="4">
    <location>
        <begin position="84"/>
        <end position="101"/>
    </location>
</feature>
<feature type="transmembrane region" description="Helical" evidence="4">
    <location>
        <begin position="53"/>
        <end position="72"/>
    </location>
</feature>
<keyword evidence="1 4" id="KW-0812">Transmembrane</keyword>
<sequence>MSITPVIPSDEEEPIYNRLFWFCYLANVLLVTANAITFRFADLVTYLGGNEELVGDIVSCGVFVALIARFFLGQGIDRYGVRTLWALSAAIFVVGAGGMTLCRNLGWEIFALRMCFATGIAGMFTCSVVHIQQKVPHHRRTEVIGSLGSSGFVGMILGTQVSDIMLRWLPAGNAQFYALFGIPAFLGFCYLLIVLYVTHDDVHRRPQVTPAAHQLLFRYWPGQVMLVAIMMGLSFTVISVFLTRFVSHRHLGGIGTFFLGYAISAFFIRIYTRRWGTTVGRTKMITMGLMGHAIGHTILPSITQEWQLIGPSILCGFGHALLFPAVVSLGTESFPPQYRGTGTTIVLGFFDAGAIIFAPILGGIIDNWGFYPMFYTSASVMTLTATVYTLTANHSLGKDAAAPVQKQELCTALDDSGD</sequence>
<dbReference type="RefSeq" id="WP_145105098.1">
    <property type="nucleotide sequence ID" value="NZ_CP036277.1"/>
</dbReference>
<feature type="transmembrane region" description="Helical" evidence="4">
    <location>
        <begin position="284"/>
        <end position="302"/>
    </location>
</feature>
<dbReference type="PANTHER" id="PTHR23531:SF1">
    <property type="entry name" value="QUINOLENE RESISTANCE PROTEIN NORA"/>
    <property type="match status" value="1"/>
</dbReference>
<evidence type="ECO:0000313" key="7">
    <source>
        <dbReference type="EMBL" id="QDV17892.1"/>
    </source>
</evidence>
<accession>A0A518A2H7</accession>
<protein>
    <submittedName>
        <fullName evidence="6">Major facilitator superfamily transporter</fullName>
    </submittedName>
</protein>
<dbReference type="InterPro" id="IPR020846">
    <property type="entry name" value="MFS_dom"/>
</dbReference>
<proteinExistence type="predicted"/>
<dbReference type="PROSITE" id="PS50850">
    <property type="entry name" value="MFS"/>
    <property type="match status" value="1"/>
</dbReference>
<feature type="transmembrane region" description="Helical" evidence="4">
    <location>
        <begin position="174"/>
        <end position="198"/>
    </location>
</feature>
<feature type="domain" description="Major facilitator superfamily (MFS) profile" evidence="5">
    <location>
        <begin position="1"/>
        <end position="396"/>
    </location>
</feature>
<feature type="transmembrane region" description="Helical" evidence="4">
    <location>
        <begin position="143"/>
        <end position="162"/>
    </location>
</feature>
<dbReference type="AlphaFoldDB" id="A0A517Q305"/>
<dbReference type="InterPro" id="IPR011701">
    <property type="entry name" value="MFS"/>
</dbReference>
<dbReference type="OrthoDB" id="211449at2"/>
<keyword evidence="3 4" id="KW-0472">Membrane</keyword>
<feature type="transmembrane region" description="Helical" evidence="4">
    <location>
        <begin position="254"/>
        <end position="272"/>
    </location>
</feature>